<dbReference type="RefSeq" id="WP_117419942.1">
    <property type="nucleotide sequence ID" value="NZ_BRPJ01000100.1"/>
</dbReference>
<name>A0A3E2N4G5_9FIRM</name>
<proteinExistence type="predicted"/>
<dbReference type="Proteomes" id="UP001419084">
    <property type="component" value="Unassembled WGS sequence"/>
</dbReference>
<dbReference type="OrthoDB" id="1689883at2"/>
<gene>
    <name evidence="6" type="ORF">DS742_26640</name>
    <name evidence="5" type="ORF">LAD12857_47940</name>
</gene>
<dbReference type="InterPro" id="IPR003439">
    <property type="entry name" value="ABC_transporter-like_ATP-bd"/>
</dbReference>
<feature type="domain" description="ABC transporter" evidence="4">
    <location>
        <begin position="1"/>
        <end position="223"/>
    </location>
</feature>
<evidence type="ECO:0000313" key="8">
    <source>
        <dbReference type="Proteomes" id="UP001419084"/>
    </source>
</evidence>
<dbReference type="PROSITE" id="PS50893">
    <property type="entry name" value="ABC_TRANSPORTER_2"/>
    <property type="match status" value="1"/>
</dbReference>
<dbReference type="GO" id="GO:0005524">
    <property type="term" value="F:ATP binding"/>
    <property type="evidence" value="ECO:0007669"/>
    <property type="project" value="UniProtKB-KW"/>
</dbReference>
<comment type="caution">
    <text evidence="6">The sequence shown here is derived from an EMBL/GenBank/DDBJ whole genome shotgun (WGS) entry which is preliminary data.</text>
</comment>
<accession>A0A3E2N4G5</accession>
<evidence type="ECO:0000256" key="1">
    <source>
        <dbReference type="ARBA" id="ARBA00022448"/>
    </source>
</evidence>
<reference evidence="6 7" key="1">
    <citation type="submission" date="2018-07" db="EMBL/GenBank/DDBJ databases">
        <title>New species, Clostridium PI-S10-A1B.</title>
        <authorList>
            <person name="Krishna G."/>
            <person name="Summeta K."/>
            <person name="Shikha S."/>
            <person name="Prabhu P.B."/>
            <person name="Suresh K."/>
        </authorList>
    </citation>
    <scope>NUCLEOTIDE SEQUENCE [LARGE SCALE GENOMIC DNA]</scope>
    <source>
        <strain evidence="6 7">PI-S10-A1B</strain>
    </source>
</reference>
<dbReference type="Gene3D" id="3.40.50.300">
    <property type="entry name" value="P-loop containing nucleotide triphosphate hydrolases"/>
    <property type="match status" value="1"/>
</dbReference>
<evidence type="ECO:0000259" key="4">
    <source>
        <dbReference type="PROSITE" id="PS50893"/>
    </source>
</evidence>
<evidence type="ECO:0000313" key="7">
    <source>
        <dbReference type="Proteomes" id="UP000260680"/>
    </source>
</evidence>
<keyword evidence="3 6" id="KW-0067">ATP-binding</keyword>
<evidence type="ECO:0000313" key="6">
    <source>
        <dbReference type="EMBL" id="RFZ75880.1"/>
    </source>
</evidence>
<dbReference type="PANTHER" id="PTHR42939:SF1">
    <property type="entry name" value="ABC TRANSPORTER ATP-BINDING PROTEIN ALBC-RELATED"/>
    <property type="match status" value="1"/>
</dbReference>
<sequence>MILEKISKSHVIKGPASFEVDCGKMYAVIGKNGKGKTTLLRILSGNVFPDNGRVTLNEETYCFPIGILNTLKYQRALRNAVLYIEDQNYLYQNLSCAQNIKYYMSVGNFNKECFWEILRNLEFNQNVLDKRINELSLGTKQKISLSFAFSSVRPFILLDEPTLGLDIDSKKVFLDMLKNKKETKGIVISTNDISILKDFDSFLLCEDNEVKMVYDNPYDKISN</sequence>
<dbReference type="InterPro" id="IPR003593">
    <property type="entry name" value="AAA+_ATPase"/>
</dbReference>
<dbReference type="SMART" id="SM00382">
    <property type="entry name" value="AAA"/>
    <property type="match status" value="1"/>
</dbReference>
<dbReference type="Proteomes" id="UP000260680">
    <property type="component" value="Unassembled WGS sequence"/>
</dbReference>
<dbReference type="Pfam" id="PF00005">
    <property type="entry name" value="ABC_tran"/>
    <property type="match status" value="1"/>
</dbReference>
<reference evidence="5 8" key="2">
    <citation type="journal article" date="2024" name="Int. J. Syst. Evol. Microbiol.">
        <title>Lacrimispora brassicae sp. nov. isolated from fermented cabbage, and proposal of Clostridium indicum Gundawar et al. 2019 and Clostridium methoxybenzovorans Mechichi et al. 1999 as heterotypic synonyms of Lacrimispora amygdalina (Parshina et al. 2003) Haas and Blanchard 2020 and Lacrimispora indolis (McClung and McCoy 1957) Haas and Blanchard 2020, respectively.</title>
        <authorList>
            <person name="Kobayashi H."/>
            <person name="Tanizawa Y."/>
            <person name="Sakamoto M."/>
            <person name="Ohkuma M."/>
            <person name="Tohno M."/>
        </authorList>
    </citation>
    <scope>NUCLEOTIDE SEQUENCE [LARGE SCALE GENOMIC DNA]</scope>
    <source>
        <strain evidence="5 8">DSM 12857</strain>
    </source>
</reference>
<dbReference type="EMBL" id="BRPJ01000100">
    <property type="protein sequence ID" value="GLB32871.1"/>
    <property type="molecule type" value="Genomic_DNA"/>
</dbReference>
<keyword evidence="1" id="KW-0813">Transport</keyword>
<organism evidence="6 7">
    <name type="scientific">Lacrimispora amygdalina</name>
    <dbReference type="NCBI Taxonomy" id="253257"/>
    <lineage>
        <taxon>Bacteria</taxon>
        <taxon>Bacillati</taxon>
        <taxon>Bacillota</taxon>
        <taxon>Clostridia</taxon>
        <taxon>Lachnospirales</taxon>
        <taxon>Lachnospiraceae</taxon>
        <taxon>Lacrimispora</taxon>
    </lineage>
</organism>
<keyword evidence="2" id="KW-0547">Nucleotide-binding</keyword>
<dbReference type="SUPFAM" id="SSF52540">
    <property type="entry name" value="P-loop containing nucleoside triphosphate hydrolases"/>
    <property type="match status" value="1"/>
</dbReference>
<keyword evidence="8" id="KW-1185">Reference proteome</keyword>
<protein>
    <submittedName>
        <fullName evidence="6">ATP-binding cassette domain-containing protein</fullName>
    </submittedName>
</protein>
<evidence type="ECO:0000256" key="3">
    <source>
        <dbReference type="ARBA" id="ARBA00022840"/>
    </source>
</evidence>
<dbReference type="PANTHER" id="PTHR42939">
    <property type="entry name" value="ABC TRANSPORTER ATP-BINDING PROTEIN ALBC-RELATED"/>
    <property type="match status" value="1"/>
</dbReference>
<dbReference type="EMBL" id="QOHO01000113">
    <property type="protein sequence ID" value="RFZ75880.1"/>
    <property type="molecule type" value="Genomic_DNA"/>
</dbReference>
<evidence type="ECO:0000313" key="5">
    <source>
        <dbReference type="EMBL" id="GLB32871.1"/>
    </source>
</evidence>
<evidence type="ECO:0000256" key="2">
    <source>
        <dbReference type="ARBA" id="ARBA00022741"/>
    </source>
</evidence>
<dbReference type="AlphaFoldDB" id="A0A3E2N4G5"/>
<dbReference type="InterPro" id="IPR027417">
    <property type="entry name" value="P-loop_NTPase"/>
</dbReference>
<dbReference type="InterPro" id="IPR051782">
    <property type="entry name" value="ABC_Transporter_VariousFunc"/>
</dbReference>
<dbReference type="GO" id="GO:0016887">
    <property type="term" value="F:ATP hydrolysis activity"/>
    <property type="evidence" value="ECO:0007669"/>
    <property type="project" value="InterPro"/>
</dbReference>